<dbReference type="InterPro" id="IPR052911">
    <property type="entry name" value="Corrinoid_activation_enz"/>
</dbReference>
<dbReference type="InterPro" id="IPR040506">
    <property type="entry name" value="RACo_linker"/>
</dbReference>
<dbReference type="Pfam" id="PF17651">
    <property type="entry name" value="Raco_middle"/>
    <property type="match status" value="1"/>
</dbReference>
<dbReference type="PANTHER" id="PTHR42895">
    <property type="entry name" value="IRON-SULFUR CLUSTER-BINDING PROTEIN-RELATED"/>
    <property type="match status" value="1"/>
</dbReference>
<dbReference type="Pfam" id="PF00111">
    <property type="entry name" value="Fer2"/>
    <property type="match status" value="1"/>
</dbReference>
<organism evidence="2 3">
    <name type="scientific">Clostridium thailandense</name>
    <dbReference type="NCBI Taxonomy" id="2794346"/>
    <lineage>
        <taxon>Bacteria</taxon>
        <taxon>Bacillati</taxon>
        <taxon>Bacillota</taxon>
        <taxon>Clostridia</taxon>
        <taxon>Eubacteriales</taxon>
        <taxon>Clostridiaceae</taxon>
        <taxon>Clostridium</taxon>
    </lineage>
</organism>
<gene>
    <name evidence="2" type="ORF">I6U48_13675</name>
</gene>
<feature type="domain" description="2Fe-2S ferredoxin-type" evidence="1">
    <location>
        <begin position="3"/>
        <end position="96"/>
    </location>
</feature>
<dbReference type="Pfam" id="PF14574">
    <property type="entry name" value="RACo_C_ter"/>
    <property type="match status" value="1"/>
</dbReference>
<dbReference type="AlphaFoldDB" id="A0A949WVQ5"/>
<dbReference type="EMBL" id="JAEEGC010000061">
    <property type="protein sequence ID" value="MBV7273952.1"/>
    <property type="molecule type" value="Genomic_DNA"/>
</dbReference>
<dbReference type="GO" id="GO:0051536">
    <property type="term" value="F:iron-sulfur cluster binding"/>
    <property type="evidence" value="ECO:0007669"/>
    <property type="project" value="InterPro"/>
</dbReference>
<dbReference type="CDD" id="cd00207">
    <property type="entry name" value="fer2"/>
    <property type="match status" value="1"/>
</dbReference>
<name>A0A949WVQ5_9CLOT</name>
<dbReference type="Pfam" id="PF17650">
    <property type="entry name" value="RACo_linker"/>
    <property type="match status" value="1"/>
</dbReference>
<dbReference type="Proteomes" id="UP000694308">
    <property type="component" value="Unassembled WGS sequence"/>
</dbReference>
<dbReference type="PROSITE" id="PS51085">
    <property type="entry name" value="2FE2S_FER_2"/>
    <property type="match status" value="1"/>
</dbReference>
<reference evidence="2" key="1">
    <citation type="submission" date="2020-12" db="EMBL/GenBank/DDBJ databases">
        <title>Clostridium thailandense sp. nov., a novel acetogenic bacterium isolated from peat land soil in Thailand.</title>
        <authorList>
            <person name="Chaikitkaew S."/>
            <person name="Birkeland N.K."/>
        </authorList>
    </citation>
    <scope>NUCLEOTIDE SEQUENCE</scope>
    <source>
        <strain evidence="2">PL3</strain>
    </source>
</reference>
<dbReference type="InterPro" id="IPR001041">
    <property type="entry name" value="2Fe-2S_ferredoxin-type"/>
</dbReference>
<evidence type="ECO:0000313" key="2">
    <source>
        <dbReference type="EMBL" id="MBV7273952.1"/>
    </source>
</evidence>
<keyword evidence="3" id="KW-1185">Reference proteome</keyword>
<evidence type="ECO:0000313" key="3">
    <source>
        <dbReference type="Proteomes" id="UP000694308"/>
    </source>
</evidence>
<sequence>MDKKIKLKVDKQVMEVESGTNLLDILRENKIFIDNPCGGKGTCGKCKVKLIKGLKEPTSLDIKHLSKEEIEEGIRLSCNINISETTELIIPVDNEKMNIAVAMEKYEFDVDSMIKKKYLVMKEPSIEDQRDDYKRISDACGIRDLLIGIKDLATVSEKLRKYNFDVTAAIYKNQLIHIEEGDEREKIYGLAIDVGTTTIAAYLLDMNNGKVMDVEPQINMQRIYGADVISRIDFTVENKEGLNTLRQCIIGQVNSIIETLSARNSICKDNIYDVVIAGNTTMIHLLLGLPCKQIAMAPYISVVTKALEIKAEELGIITQGIVSIIPGISAYIGGDIVSGILSSGMLNSEGHSLLLDLGTNGEMVLGNKSEIITCSTAAGPAFEGSNIKHGVGGIKGAICKIDLSQDKVYETVGGENPIGVCGSGVLDTVAQFLKYGIIDGTGKIIDKNELGEKYKDRLMDTGKMKEFILAEDKMNNKIITFTQKDVREVQLAKAAISAGIKILLKEKNIQLEDIETMYIGGGFGSYMDAESAITIGMIPKELKDRIRSIGNCSGAGAKMYLMSKKLRDKALEISRKANYIELSRRSDFQEYFIDSMLLE</sequence>
<dbReference type="InterPro" id="IPR041414">
    <property type="entry name" value="Raco-like_middle"/>
</dbReference>
<evidence type="ECO:0000259" key="1">
    <source>
        <dbReference type="PROSITE" id="PS51085"/>
    </source>
</evidence>
<accession>A0A949WVQ5</accession>
<dbReference type="InterPro" id="IPR027980">
    <property type="entry name" value="RACo_C"/>
</dbReference>
<dbReference type="PANTHER" id="PTHR42895:SF2">
    <property type="entry name" value="IRON-SULFUR CLUSTER PROTEIN"/>
    <property type="match status" value="1"/>
</dbReference>
<proteinExistence type="predicted"/>
<protein>
    <submittedName>
        <fullName evidence="2">DUF4445 domain-containing protein</fullName>
    </submittedName>
</protein>
<comment type="caution">
    <text evidence="2">The sequence shown here is derived from an EMBL/GenBank/DDBJ whole genome shotgun (WGS) entry which is preliminary data.</text>
</comment>